<dbReference type="PANTHER" id="PTHR39189:SF1">
    <property type="entry name" value="UPF0173 METAL-DEPENDENT HYDROLASE YTKL"/>
    <property type="match status" value="1"/>
</dbReference>
<dbReference type="InParanoid" id="B8E2M8"/>
<name>B8E2M8_DICTD</name>
<reference evidence="3" key="1">
    <citation type="journal article" date="2016" name="Front. Microbiol.">
        <title>The complete genome sequence of hyperthermophile Dictyoglomus turgidum DSM 6724 reveals a specialized carbohydrate fermentor.</title>
        <authorList>
            <person name="Brumm P.J."/>
            <person name="Gowda K."/>
            <person name="Robb F.T."/>
            <person name="Mead D.A."/>
        </authorList>
    </citation>
    <scope>NUCLEOTIDE SEQUENCE [LARGE SCALE GENOMIC DNA]</scope>
    <source>
        <strain evidence="3">DSM 6724 / Z-1310</strain>
    </source>
</reference>
<evidence type="ECO:0000313" key="3">
    <source>
        <dbReference type="Proteomes" id="UP000007719"/>
    </source>
</evidence>
<dbReference type="eggNOG" id="COG2220">
    <property type="taxonomic scope" value="Bacteria"/>
</dbReference>
<evidence type="ECO:0000256" key="1">
    <source>
        <dbReference type="SAM" id="SignalP"/>
    </source>
</evidence>
<gene>
    <name evidence="2" type="ordered locus">Dtur_1599</name>
</gene>
<feature type="signal peptide" evidence="1">
    <location>
        <begin position="1"/>
        <end position="20"/>
    </location>
</feature>
<dbReference type="AlphaFoldDB" id="B8E2M8"/>
<dbReference type="EnsemblBacteria" id="ACK42872">
    <property type="protein sequence ID" value="ACK42872"/>
    <property type="gene ID" value="Dtur_1599"/>
</dbReference>
<keyword evidence="1" id="KW-0732">Signal</keyword>
<dbReference type="Gene3D" id="3.60.15.10">
    <property type="entry name" value="Ribonuclease Z/Hydroxyacylglutathione hydrolase-like"/>
    <property type="match status" value="1"/>
</dbReference>
<dbReference type="Pfam" id="PF13483">
    <property type="entry name" value="Lactamase_B_3"/>
    <property type="match status" value="1"/>
</dbReference>
<protein>
    <submittedName>
        <fullName evidence="2">Zn-dependent hydrolase of the metallo-beta-lactamase superfamily</fullName>
    </submittedName>
</protein>
<dbReference type="SUPFAM" id="SSF56281">
    <property type="entry name" value="Metallo-hydrolase/oxidoreductase"/>
    <property type="match status" value="1"/>
</dbReference>
<dbReference type="STRING" id="515635.Dtur_1599"/>
<dbReference type="FunCoup" id="B8E2M8">
    <property type="interactions" value="26"/>
</dbReference>
<dbReference type="OrthoDB" id="9789133at2"/>
<dbReference type="RefSeq" id="WP_012583947.1">
    <property type="nucleotide sequence ID" value="NC_011661.1"/>
</dbReference>
<organism evidence="2 3">
    <name type="scientific">Dictyoglomus turgidum (strain DSM 6724 / Z-1310)</name>
    <dbReference type="NCBI Taxonomy" id="515635"/>
    <lineage>
        <taxon>Bacteria</taxon>
        <taxon>Pseudomonadati</taxon>
        <taxon>Dictyoglomota</taxon>
        <taxon>Dictyoglomia</taxon>
        <taxon>Dictyoglomales</taxon>
        <taxon>Dictyoglomaceae</taxon>
        <taxon>Dictyoglomus</taxon>
    </lineage>
</organism>
<dbReference type="KEGG" id="dtu:Dtur_1599"/>
<dbReference type="GO" id="GO:0016787">
    <property type="term" value="F:hydrolase activity"/>
    <property type="evidence" value="ECO:0007669"/>
    <property type="project" value="UniProtKB-KW"/>
</dbReference>
<accession>B8E2M8</accession>
<dbReference type="Proteomes" id="UP000007719">
    <property type="component" value="Chromosome"/>
</dbReference>
<feature type="chain" id="PRO_5002871082" evidence="1">
    <location>
        <begin position="21"/>
        <end position="243"/>
    </location>
</feature>
<keyword evidence="3" id="KW-1185">Reference proteome</keyword>
<proteinExistence type="predicted"/>
<dbReference type="EMBL" id="CP001251">
    <property type="protein sequence ID" value="ACK42872.1"/>
    <property type="molecule type" value="Genomic_DNA"/>
</dbReference>
<dbReference type="PANTHER" id="PTHR39189">
    <property type="entry name" value="UPF0173 METAL-DEPENDENT HYDROLASE YTKL"/>
    <property type="match status" value="1"/>
</dbReference>
<dbReference type="HOGENOM" id="CLU_070010_3_0_0"/>
<sequence length="243" mass="27814">MKKIVLILSALTLLVSVALALEITYYGHACVKVSFENNYSIIIDPFSSDYPIPQTNADLIISTHEHEDHFNPNFLHKKVEILVGTKNDGKDWNPINKEVKNIKIWSIPVYHDNSKGSQRGKNSIVVIEGDGFKIVHMGDIGHLLSEKELVKLKNVDILFIPVGGFFTLDVKDVITTIREIKPKIVIPIHYKTEYTKDWPILPISEFLKRAEKEFKIITINSNRITLTPKDLPKNTEIWILNYK</sequence>
<evidence type="ECO:0000313" key="2">
    <source>
        <dbReference type="EMBL" id="ACK42872.1"/>
    </source>
</evidence>
<dbReference type="InterPro" id="IPR036866">
    <property type="entry name" value="RibonucZ/Hydroxyglut_hydro"/>
</dbReference>
<keyword evidence="2" id="KW-0378">Hydrolase</keyword>